<keyword evidence="3" id="KW-0328">Glycosyltransferase</keyword>
<dbReference type="EMBL" id="CAJJDM010000105">
    <property type="protein sequence ID" value="CAD8096665.1"/>
    <property type="molecule type" value="Genomic_DNA"/>
</dbReference>
<dbReference type="PANTHER" id="PTHR13036">
    <property type="entry name" value="BETA1,4 MANNOSYLTRANSFERASE"/>
    <property type="match status" value="1"/>
</dbReference>
<keyword evidence="11" id="KW-1185">Reference proteome</keyword>
<organism evidence="10 11">
    <name type="scientific">Paramecium primaurelia</name>
    <dbReference type="NCBI Taxonomy" id="5886"/>
    <lineage>
        <taxon>Eukaryota</taxon>
        <taxon>Sar</taxon>
        <taxon>Alveolata</taxon>
        <taxon>Ciliophora</taxon>
        <taxon>Intramacronucleata</taxon>
        <taxon>Oligohymenophorea</taxon>
        <taxon>Peniculida</taxon>
        <taxon>Parameciidae</taxon>
        <taxon>Paramecium</taxon>
    </lineage>
</organism>
<dbReference type="OMA" id="CKLIIDW"/>
<sequence length="433" mass="50544">MKQCSIIVFGDIGRSPRMVNHALAIADNTEYRINFYGYLDNKPTQALLSNPNIRIVDLNLWIVNQLKKMPRFLFLLYAVLRIALQSLYLFLLLLFSRKQEFILVQNPPSIPVLHVVSLIKGIRRSKIIIDFHNYGHTILALQMKNNFILKMARSYEHQFSRSYDYALCVSQAMQKDLQQNWRINATVVYDKANINFNVINKPKEKHELFMKLDFHWQWEVLNSNETLFTEELNNQQVIEKINRPGLIVSSTSWTKDEDFNILVQALQKYEDLANIEQGREYRKLYVVITGKGPMKEEFKEIFQKCNICWNHVKVNLAWLDIDDYPKLLGCADLGICLHYSSSGLDLPMKVVDMFGAGTPVFAKSFNAISELVQHQKNGIVFDTPDDLFDHLSQAFRYGSNILQKLKNGVETFRTETFDQEWRTKVLPYIRNLK</sequence>
<dbReference type="GO" id="GO:0005789">
    <property type="term" value="C:endoplasmic reticulum membrane"/>
    <property type="evidence" value="ECO:0007669"/>
    <property type="project" value="UniProtKB-SubCell"/>
</dbReference>
<feature type="transmembrane region" description="Helical" evidence="9">
    <location>
        <begin position="72"/>
        <end position="95"/>
    </location>
</feature>
<evidence type="ECO:0000256" key="4">
    <source>
        <dbReference type="ARBA" id="ARBA00022679"/>
    </source>
</evidence>
<evidence type="ECO:0000256" key="7">
    <source>
        <dbReference type="ARBA" id="ARBA00022989"/>
    </source>
</evidence>
<dbReference type="Pfam" id="PF13692">
    <property type="entry name" value="Glyco_trans_1_4"/>
    <property type="match status" value="1"/>
</dbReference>
<keyword evidence="8 9" id="KW-0472">Membrane</keyword>
<evidence type="ECO:0000256" key="6">
    <source>
        <dbReference type="ARBA" id="ARBA00022824"/>
    </source>
</evidence>
<dbReference type="GO" id="GO:0000030">
    <property type="term" value="F:mannosyltransferase activity"/>
    <property type="evidence" value="ECO:0007669"/>
    <property type="project" value="InterPro"/>
</dbReference>
<evidence type="ECO:0000256" key="1">
    <source>
        <dbReference type="ARBA" id="ARBA00004389"/>
    </source>
</evidence>
<evidence type="ECO:0008006" key="12">
    <source>
        <dbReference type="Google" id="ProtNLM"/>
    </source>
</evidence>
<comment type="pathway">
    <text evidence="2">Protein modification; protein glycosylation.</text>
</comment>
<comment type="caution">
    <text evidence="10">The sequence shown here is derived from an EMBL/GenBank/DDBJ whole genome shotgun (WGS) entry which is preliminary data.</text>
</comment>
<dbReference type="AlphaFoldDB" id="A0A8S1P1L8"/>
<proteinExistence type="predicted"/>
<evidence type="ECO:0000256" key="5">
    <source>
        <dbReference type="ARBA" id="ARBA00022692"/>
    </source>
</evidence>
<comment type="subcellular location">
    <subcellularLocation>
        <location evidence="1">Endoplasmic reticulum membrane</location>
        <topology evidence="1">Single-pass membrane protein</topology>
    </subcellularLocation>
</comment>
<name>A0A8S1P1L8_PARPR</name>
<keyword evidence="6" id="KW-0256">Endoplasmic reticulum</keyword>
<keyword evidence="4" id="KW-0808">Transferase</keyword>
<protein>
    <recommendedName>
        <fullName evidence="12">Beta-1,4-mannosyltransferase</fullName>
    </recommendedName>
</protein>
<evidence type="ECO:0000256" key="2">
    <source>
        <dbReference type="ARBA" id="ARBA00004922"/>
    </source>
</evidence>
<evidence type="ECO:0000313" key="10">
    <source>
        <dbReference type="EMBL" id="CAD8096665.1"/>
    </source>
</evidence>
<evidence type="ECO:0000256" key="8">
    <source>
        <dbReference type="ARBA" id="ARBA00023136"/>
    </source>
</evidence>
<dbReference type="Proteomes" id="UP000688137">
    <property type="component" value="Unassembled WGS sequence"/>
</dbReference>
<keyword evidence="5 9" id="KW-0812">Transmembrane</keyword>
<accession>A0A8S1P1L8</accession>
<evidence type="ECO:0000256" key="9">
    <source>
        <dbReference type="SAM" id="Phobius"/>
    </source>
</evidence>
<evidence type="ECO:0000256" key="3">
    <source>
        <dbReference type="ARBA" id="ARBA00022676"/>
    </source>
</evidence>
<dbReference type="InterPro" id="IPR026051">
    <property type="entry name" value="ALG1-like"/>
</dbReference>
<reference evidence="10" key="1">
    <citation type="submission" date="2021-01" db="EMBL/GenBank/DDBJ databases">
        <authorList>
            <consortium name="Genoscope - CEA"/>
            <person name="William W."/>
        </authorList>
    </citation>
    <scope>NUCLEOTIDE SEQUENCE</scope>
</reference>
<gene>
    <name evidence="10" type="ORF">PPRIM_AZ9-3.1.T1020040</name>
</gene>
<keyword evidence="7 9" id="KW-1133">Transmembrane helix</keyword>
<dbReference type="PANTHER" id="PTHR13036:SF0">
    <property type="entry name" value="CHITOBIOSYLDIPHOSPHODOLICHOL BETA-MANNOSYLTRANSFERASE"/>
    <property type="match status" value="1"/>
</dbReference>
<evidence type="ECO:0000313" key="11">
    <source>
        <dbReference type="Proteomes" id="UP000688137"/>
    </source>
</evidence>